<keyword evidence="15" id="KW-1185">Reference proteome</keyword>
<evidence type="ECO:0000256" key="8">
    <source>
        <dbReference type="ARBA" id="ARBA00022782"/>
    </source>
</evidence>
<evidence type="ECO:0000256" key="12">
    <source>
        <dbReference type="SAM" id="MobiDB-lite"/>
    </source>
</evidence>
<evidence type="ECO:0000256" key="10">
    <source>
        <dbReference type="ARBA" id="ARBA00023157"/>
    </source>
</evidence>
<dbReference type="InterPro" id="IPR000294">
    <property type="entry name" value="GLA_domain"/>
</dbReference>
<dbReference type="GO" id="GO:0051216">
    <property type="term" value="P:cartilage development"/>
    <property type="evidence" value="ECO:0007669"/>
    <property type="project" value="UniProtKB-KW"/>
</dbReference>
<name>A0A8C9WR51_SCLFO</name>
<dbReference type="GO" id="GO:0001503">
    <property type="term" value="P:ossification"/>
    <property type="evidence" value="ECO:0007669"/>
    <property type="project" value="UniProtKB-KW"/>
</dbReference>
<proteinExistence type="inferred from homology"/>
<dbReference type="Ensembl" id="ENSSFOT00015061296.1">
    <property type="protein sequence ID" value="ENSSFOP00015076862.1"/>
    <property type="gene ID" value="ENSSFOG00015030975.1"/>
</dbReference>
<dbReference type="PROSITE" id="PS50998">
    <property type="entry name" value="GLA_2"/>
    <property type="match status" value="1"/>
</dbReference>
<evidence type="ECO:0000313" key="14">
    <source>
        <dbReference type="Ensembl" id="ENSSFOP00015076862.1"/>
    </source>
</evidence>
<evidence type="ECO:0000256" key="1">
    <source>
        <dbReference type="ARBA" id="ARBA00004613"/>
    </source>
</evidence>
<dbReference type="GO" id="GO:0005509">
    <property type="term" value="F:calcium ion binding"/>
    <property type="evidence" value="ECO:0007669"/>
    <property type="project" value="InterPro"/>
</dbReference>
<keyword evidence="7" id="KW-0597">Phosphoprotein</keyword>
<reference evidence="14 15" key="1">
    <citation type="submission" date="2019-04" db="EMBL/GenBank/DDBJ databases">
        <authorList>
            <consortium name="Wellcome Sanger Institute Data Sharing"/>
        </authorList>
    </citation>
    <scope>NUCLEOTIDE SEQUENCE [LARGE SCALE GENOMIC DNA]</scope>
</reference>
<evidence type="ECO:0000259" key="13">
    <source>
        <dbReference type="PROSITE" id="PS50998"/>
    </source>
</evidence>
<dbReference type="Proteomes" id="UP000694397">
    <property type="component" value="Chromosome 20"/>
</dbReference>
<dbReference type="InterPro" id="IPR027118">
    <property type="entry name" value="MGP"/>
</dbReference>
<keyword evidence="9" id="KW-0892">Osteogenesis</keyword>
<evidence type="ECO:0000256" key="11">
    <source>
        <dbReference type="ARBA" id="ARBA00023188"/>
    </source>
</evidence>
<dbReference type="PANTHER" id="PTHR10109:SF0">
    <property type="entry name" value="MATRIX GLA PROTEIN"/>
    <property type="match status" value="1"/>
</dbReference>
<dbReference type="AlphaFoldDB" id="A0A8C9WR51"/>
<evidence type="ECO:0000256" key="5">
    <source>
        <dbReference type="ARBA" id="ARBA00022479"/>
    </source>
</evidence>
<keyword evidence="6" id="KW-0964">Secreted</keyword>
<sequence length="176" mass="20266">MDDRRQEGESMGGAINVEEGGEVSPHTYKSWVTNNVKSSQPEKDPEEIKKTNQARTAKPPHFPNVPTDRMKAALQCVTLSVILALCICYESQESDESFEDFFVNPSRANSFLHNQERSPSSNYDNYRYGRVVKSQAERQTEICEDYSPCRVYAYRNGYKQAYQKYFSNRNSGNSRY</sequence>
<keyword evidence="4" id="KW-0217">Developmental protein</keyword>
<protein>
    <recommendedName>
        <fullName evidence="3">Matrix Gla protein</fullName>
    </recommendedName>
</protein>
<dbReference type="GO" id="GO:0031012">
    <property type="term" value="C:extracellular matrix"/>
    <property type="evidence" value="ECO:0007669"/>
    <property type="project" value="InterPro"/>
</dbReference>
<dbReference type="GO" id="GO:0005576">
    <property type="term" value="C:extracellular region"/>
    <property type="evidence" value="ECO:0007669"/>
    <property type="project" value="UniProtKB-SubCell"/>
</dbReference>
<organism evidence="14 15">
    <name type="scientific">Scleropages formosus</name>
    <name type="common">Asian bonytongue</name>
    <name type="synonym">Osteoglossum formosum</name>
    <dbReference type="NCBI Taxonomy" id="113540"/>
    <lineage>
        <taxon>Eukaryota</taxon>
        <taxon>Metazoa</taxon>
        <taxon>Chordata</taxon>
        <taxon>Craniata</taxon>
        <taxon>Vertebrata</taxon>
        <taxon>Euteleostomi</taxon>
        <taxon>Actinopterygii</taxon>
        <taxon>Neopterygii</taxon>
        <taxon>Teleostei</taxon>
        <taxon>Osteoglossocephala</taxon>
        <taxon>Osteoglossomorpha</taxon>
        <taxon>Osteoglossiformes</taxon>
        <taxon>Osteoglossidae</taxon>
        <taxon>Scleropages</taxon>
    </lineage>
</organism>
<dbReference type="OrthoDB" id="8958520at2759"/>
<evidence type="ECO:0000256" key="2">
    <source>
        <dbReference type="ARBA" id="ARBA00008850"/>
    </source>
</evidence>
<dbReference type="Pfam" id="PF25890">
    <property type="entry name" value="BGLAP_C"/>
    <property type="match status" value="1"/>
</dbReference>
<gene>
    <name evidence="14" type="primary">LOC108939757</name>
</gene>
<feature type="domain" description="Gla" evidence="13">
    <location>
        <begin position="121"/>
        <end position="167"/>
    </location>
</feature>
<dbReference type="GO" id="GO:0030154">
    <property type="term" value="P:cell differentiation"/>
    <property type="evidence" value="ECO:0007669"/>
    <property type="project" value="UniProtKB-KW"/>
</dbReference>
<accession>A0A8C9WR51</accession>
<dbReference type="PANTHER" id="PTHR10109">
    <property type="entry name" value="MATRIX GLA PROTEIN"/>
    <property type="match status" value="1"/>
</dbReference>
<evidence type="ECO:0000256" key="6">
    <source>
        <dbReference type="ARBA" id="ARBA00022525"/>
    </source>
</evidence>
<dbReference type="InterPro" id="IPR058704">
    <property type="entry name" value="BGLAP-like_C"/>
</dbReference>
<comment type="similarity">
    <text evidence="2">Belongs to the osteocalcin/matrix Gla protein family.</text>
</comment>
<evidence type="ECO:0000256" key="9">
    <source>
        <dbReference type="ARBA" id="ARBA00022855"/>
    </source>
</evidence>
<comment type="subcellular location">
    <subcellularLocation>
        <location evidence="1">Secreted</location>
    </subcellularLocation>
</comment>
<dbReference type="SMART" id="SM00069">
    <property type="entry name" value="GLA"/>
    <property type="match status" value="1"/>
</dbReference>
<keyword evidence="11" id="KW-0891">Chondrogenesis</keyword>
<evidence type="ECO:0000256" key="4">
    <source>
        <dbReference type="ARBA" id="ARBA00022473"/>
    </source>
</evidence>
<dbReference type="GeneTree" id="ENSGT00390000003753"/>
<dbReference type="InterPro" id="IPR035972">
    <property type="entry name" value="GLA-like_dom_SF"/>
</dbReference>
<reference evidence="14" key="2">
    <citation type="submission" date="2025-08" db="UniProtKB">
        <authorList>
            <consortium name="Ensembl"/>
        </authorList>
    </citation>
    <scope>IDENTIFICATION</scope>
</reference>
<evidence type="ECO:0000313" key="15">
    <source>
        <dbReference type="Proteomes" id="UP000694397"/>
    </source>
</evidence>
<keyword evidence="8" id="KW-0221">Differentiation</keyword>
<evidence type="ECO:0000256" key="3">
    <source>
        <dbReference type="ARBA" id="ARBA00017145"/>
    </source>
</evidence>
<reference evidence="14" key="3">
    <citation type="submission" date="2025-09" db="UniProtKB">
        <authorList>
            <consortium name="Ensembl"/>
        </authorList>
    </citation>
    <scope>IDENTIFICATION</scope>
</reference>
<keyword evidence="10" id="KW-1015">Disulfide bond</keyword>
<evidence type="ECO:0000256" key="7">
    <source>
        <dbReference type="ARBA" id="ARBA00022553"/>
    </source>
</evidence>
<feature type="region of interest" description="Disordered" evidence="12">
    <location>
        <begin position="1"/>
        <end position="65"/>
    </location>
</feature>
<keyword evidence="5" id="KW-0301">Gamma-carboxyglutamic acid</keyword>
<feature type="compositionally biased region" description="Polar residues" evidence="12">
    <location>
        <begin position="30"/>
        <end position="39"/>
    </location>
</feature>
<feature type="compositionally biased region" description="Basic and acidic residues" evidence="12">
    <location>
        <begin position="40"/>
        <end position="50"/>
    </location>
</feature>
<dbReference type="SUPFAM" id="SSF57630">
    <property type="entry name" value="GLA-domain"/>
    <property type="match status" value="1"/>
</dbReference>